<dbReference type="EMBL" id="JAFNEN010000023">
    <property type="protein sequence ID" value="KAG8199891.1"/>
    <property type="molecule type" value="Genomic_DNA"/>
</dbReference>
<reference evidence="1 2" key="1">
    <citation type="journal article" date="2022" name="Nat. Ecol. Evol.">
        <title>A masculinizing supergene underlies an exaggerated male reproductive morph in a spider.</title>
        <authorList>
            <person name="Hendrickx F."/>
            <person name="De Corte Z."/>
            <person name="Sonet G."/>
            <person name="Van Belleghem S.M."/>
            <person name="Kostlbacher S."/>
            <person name="Vangestel C."/>
        </authorList>
    </citation>
    <scope>NUCLEOTIDE SEQUENCE [LARGE SCALE GENOMIC DNA]</scope>
    <source>
        <strain evidence="1">W744_W776</strain>
    </source>
</reference>
<evidence type="ECO:0000313" key="1">
    <source>
        <dbReference type="EMBL" id="KAG8199891.1"/>
    </source>
</evidence>
<name>A0AAV6VVR5_9ARAC</name>
<dbReference type="AlphaFoldDB" id="A0AAV6VVR5"/>
<keyword evidence="2" id="KW-1185">Reference proteome</keyword>
<comment type="caution">
    <text evidence="1">The sequence shown here is derived from an EMBL/GenBank/DDBJ whole genome shotgun (WGS) entry which is preliminary data.</text>
</comment>
<protein>
    <submittedName>
        <fullName evidence="1">Uncharacterized protein</fullName>
    </submittedName>
</protein>
<gene>
    <name evidence="1" type="ORF">JTE90_015881</name>
</gene>
<evidence type="ECO:0000313" key="2">
    <source>
        <dbReference type="Proteomes" id="UP000827092"/>
    </source>
</evidence>
<sequence>MMKLDKFRSNAEDFNALHDLEGIFQQNLMSDGRISRRNGKISAIHKKMDFKPKYDPGWKFIGLGKRPRQSEMYGYENRYNSFVPNDSEYYDDAKVKNPLVAMSTLMNFEVLNAIRLGIAEAAAKDIKKVSMKQSQHFPGNSAENNRFSGRSLYMGKQNVMYDPAWMLTTLGK</sequence>
<organism evidence="1 2">
    <name type="scientific">Oedothorax gibbosus</name>
    <dbReference type="NCBI Taxonomy" id="931172"/>
    <lineage>
        <taxon>Eukaryota</taxon>
        <taxon>Metazoa</taxon>
        <taxon>Ecdysozoa</taxon>
        <taxon>Arthropoda</taxon>
        <taxon>Chelicerata</taxon>
        <taxon>Arachnida</taxon>
        <taxon>Araneae</taxon>
        <taxon>Araneomorphae</taxon>
        <taxon>Entelegynae</taxon>
        <taxon>Araneoidea</taxon>
        <taxon>Linyphiidae</taxon>
        <taxon>Erigoninae</taxon>
        <taxon>Oedothorax</taxon>
    </lineage>
</organism>
<accession>A0AAV6VVR5</accession>
<dbReference type="Proteomes" id="UP000827092">
    <property type="component" value="Unassembled WGS sequence"/>
</dbReference>
<proteinExistence type="predicted"/>